<proteinExistence type="predicted"/>
<gene>
    <name evidence="1" type="ORF">F8M41_014681</name>
</gene>
<dbReference type="EMBL" id="WTPW01000302">
    <property type="protein sequence ID" value="KAF0525243.1"/>
    <property type="molecule type" value="Genomic_DNA"/>
</dbReference>
<evidence type="ECO:0000313" key="2">
    <source>
        <dbReference type="Proteomes" id="UP000439903"/>
    </source>
</evidence>
<comment type="caution">
    <text evidence="1">The sequence shown here is derived from an EMBL/GenBank/DDBJ whole genome shotgun (WGS) entry which is preliminary data.</text>
</comment>
<name>A0A8H4ARB9_GIGMA</name>
<protein>
    <submittedName>
        <fullName evidence="1">Uncharacterized protein</fullName>
    </submittedName>
</protein>
<accession>A0A8H4ARB9</accession>
<dbReference type="OrthoDB" id="10508529at2759"/>
<reference evidence="1 2" key="1">
    <citation type="journal article" date="2019" name="Environ. Microbiol.">
        <title>At the nexus of three kingdoms: the genome of the mycorrhizal fungus Gigaspora margarita provides insights into plant, endobacterial and fungal interactions.</title>
        <authorList>
            <person name="Venice F."/>
            <person name="Ghignone S."/>
            <person name="Salvioli di Fossalunga A."/>
            <person name="Amselem J."/>
            <person name="Novero M."/>
            <person name="Xianan X."/>
            <person name="Sedzielewska Toro K."/>
            <person name="Morin E."/>
            <person name="Lipzen A."/>
            <person name="Grigoriev I.V."/>
            <person name="Henrissat B."/>
            <person name="Martin F.M."/>
            <person name="Bonfante P."/>
        </authorList>
    </citation>
    <scope>NUCLEOTIDE SEQUENCE [LARGE SCALE GENOMIC DNA]</scope>
    <source>
        <strain evidence="1 2">BEG34</strain>
    </source>
</reference>
<evidence type="ECO:0000313" key="1">
    <source>
        <dbReference type="EMBL" id="KAF0525243.1"/>
    </source>
</evidence>
<dbReference type="Proteomes" id="UP000439903">
    <property type="component" value="Unassembled WGS sequence"/>
</dbReference>
<dbReference type="AlphaFoldDB" id="A0A8H4ARB9"/>
<keyword evidence="2" id="KW-1185">Reference proteome</keyword>
<sequence>MSINSGNKKAKAKYYDNSTNDTIVFDRRKVVESCERRDKNQLLINNQKLAQMGHAREKIEHGYSYQNEPGIKKGDEFKSCTRGESREIKVGNKKPIEECKSLKANCIAWKMKIELFKAQTNSIKSKMESPERKEDNHKRERVCEESLDDLYKTWILKVENIRHAELEKQMPQKSDIADEISSTNKRHKGNNIVVEIVIRPWKKED</sequence>
<organism evidence="1 2">
    <name type="scientific">Gigaspora margarita</name>
    <dbReference type="NCBI Taxonomy" id="4874"/>
    <lineage>
        <taxon>Eukaryota</taxon>
        <taxon>Fungi</taxon>
        <taxon>Fungi incertae sedis</taxon>
        <taxon>Mucoromycota</taxon>
        <taxon>Glomeromycotina</taxon>
        <taxon>Glomeromycetes</taxon>
        <taxon>Diversisporales</taxon>
        <taxon>Gigasporaceae</taxon>
        <taxon>Gigaspora</taxon>
    </lineage>
</organism>